<dbReference type="NCBIfam" id="TIGR03084">
    <property type="entry name" value="TIGR03084 family metal-binding protein"/>
    <property type="match status" value="1"/>
</dbReference>
<proteinExistence type="predicted"/>
<dbReference type="SUPFAM" id="SSF109854">
    <property type="entry name" value="DinB/YfiT-like putative metalloenzymes"/>
    <property type="match status" value="1"/>
</dbReference>
<dbReference type="InterPro" id="IPR017518">
    <property type="entry name" value="CHP03084"/>
</dbReference>
<dbReference type="InterPro" id="IPR017517">
    <property type="entry name" value="Maleyloyr_isom"/>
</dbReference>
<feature type="domain" description="Mycothiol-dependent maleylpyruvate isomerase metal-binding" evidence="1">
    <location>
        <begin position="12"/>
        <end position="147"/>
    </location>
</feature>
<comment type="caution">
    <text evidence="2">The sequence shown here is derived from an EMBL/GenBank/DDBJ whole genome shotgun (WGS) entry which is preliminary data.</text>
</comment>
<protein>
    <submittedName>
        <fullName evidence="2">TIGR03084 family metal-binding protein</fullName>
    </submittedName>
</protein>
<dbReference type="Gene3D" id="1.20.120.450">
    <property type="entry name" value="dinb family like domain"/>
    <property type="match status" value="1"/>
</dbReference>
<evidence type="ECO:0000313" key="2">
    <source>
        <dbReference type="EMBL" id="GAA1102214.1"/>
    </source>
</evidence>
<dbReference type="Pfam" id="PF11716">
    <property type="entry name" value="MDMPI_N"/>
    <property type="match status" value="1"/>
</dbReference>
<dbReference type="InterPro" id="IPR034660">
    <property type="entry name" value="DinB/YfiT-like"/>
</dbReference>
<name>A0ABP4EEX4_9ACTN</name>
<dbReference type="NCBIfam" id="TIGR03083">
    <property type="entry name" value="maleylpyruvate isomerase family mycothiol-dependent enzyme"/>
    <property type="match status" value="1"/>
</dbReference>
<evidence type="ECO:0000313" key="3">
    <source>
        <dbReference type="Proteomes" id="UP001501581"/>
    </source>
</evidence>
<accession>A0ABP4EEX4</accession>
<keyword evidence="3" id="KW-1185">Reference proteome</keyword>
<dbReference type="InterPro" id="IPR024344">
    <property type="entry name" value="MDMPI_metal-binding"/>
</dbReference>
<evidence type="ECO:0000259" key="1">
    <source>
        <dbReference type="Pfam" id="PF11716"/>
    </source>
</evidence>
<dbReference type="RefSeq" id="WP_343994082.1">
    <property type="nucleotide sequence ID" value="NZ_BAAALG010000008.1"/>
</dbReference>
<dbReference type="EMBL" id="BAAALG010000008">
    <property type="protein sequence ID" value="GAA1102214.1"/>
    <property type="molecule type" value="Genomic_DNA"/>
</dbReference>
<gene>
    <name evidence="2" type="ORF">GCM10009668_20860</name>
</gene>
<reference evidence="3" key="1">
    <citation type="journal article" date="2019" name="Int. J. Syst. Evol. Microbiol.">
        <title>The Global Catalogue of Microorganisms (GCM) 10K type strain sequencing project: providing services to taxonomists for standard genome sequencing and annotation.</title>
        <authorList>
            <consortium name="The Broad Institute Genomics Platform"/>
            <consortium name="The Broad Institute Genome Sequencing Center for Infectious Disease"/>
            <person name="Wu L."/>
            <person name="Ma J."/>
        </authorList>
    </citation>
    <scope>NUCLEOTIDE SEQUENCE [LARGE SCALE GENOMIC DNA]</scope>
    <source>
        <strain evidence="3">JCM 13008</strain>
    </source>
</reference>
<sequence>MSDLLGQVLADLDAEGARLEALLADRPDADWRVATPAAGWDVAAQIAHLAWTDESAVTAATDKAGWDALVTEALQDPERFVDGAALRGAAVPASELLARWRTARRELQRVLRELPPGTKLPWYGPPMSATSMATARFMETWAHALDVHEALGAEPEATDRIKHVAHLAVRTRDFAFVTRGLEPPTDAFHIDLVAPSGEHWTWGEPDAAQQVTGPALDLCLLATQRINRADTALRARGADAETWLGIAQCFAGPPGTGRDAAEKETNR</sequence>
<dbReference type="Proteomes" id="UP001501581">
    <property type="component" value="Unassembled WGS sequence"/>
</dbReference>
<organism evidence="2 3">
    <name type="scientific">Nocardioides dubius</name>
    <dbReference type="NCBI Taxonomy" id="317019"/>
    <lineage>
        <taxon>Bacteria</taxon>
        <taxon>Bacillati</taxon>
        <taxon>Actinomycetota</taxon>
        <taxon>Actinomycetes</taxon>
        <taxon>Propionibacteriales</taxon>
        <taxon>Nocardioidaceae</taxon>
        <taxon>Nocardioides</taxon>
    </lineage>
</organism>